<organism evidence="1 2">
    <name type="scientific">Lentilactobacillus parabuchneri DSM 5707 = NBRC 107865</name>
    <dbReference type="NCBI Taxonomy" id="1423784"/>
    <lineage>
        <taxon>Bacteria</taxon>
        <taxon>Bacillati</taxon>
        <taxon>Bacillota</taxon>
        <taxon>Bacilli</taxon>
        <taxon>Lactobacillales</taxon>
        <taxon>Lactobacillaceae</taxon>
        <taxon>Lentilactobacillus</taxon>
    </lineage>
</organism>
<gene>
    <name evidence="1" type="ORF">FC51_GL000332</name>
</gene>
<name>A0A0R1Z7U5_9LACO</name>
<comment type="caution">
    <text evidence="1">The sequence shown here is derived from an EMBL/GenBank/DDBJ whole genome shotgun (WGS) entry which is preliminary data.</text>
</comment>
<evidence type="ECO:0000313" key="1">
    <source>
        <dbReference type="EMBL" id="KRM47849.1"/>
    </source>
</evidence>
<dbReference type="PATRIC" id="fig|1423784.4.peg.328"/>
<reference evidence="1 2" key="1">
    <citation type="journal article" date="2015" name="Genome Announc.">
        <title>Expanding the biotechnology potential of lactobacilli through comparative genomics of 213 strains and associated genera.</title>
        <authorList>
            <person name="Sun Z."/>
            <person name="Harris H.M."/>
            <person name="McCann A."/>
            <person name="Guo C."/>
            <person name="Argimon S."/>
            <person name="Zhang W."/>
            <person name="Yang X."/>
            <person name="Jeffery I.B."/>
            <person name="Cooney J.C."/>
            <person name="Kagawa T.F."/>
            <person name="Liu W."/>
            <person name="Song Y."/>
            <person name="Salvetti E."/>
            <person name="Wrobel A."/>
            <person name="Rasinkangas P."/>
            <person name="Parkhill J."/>
            <person name="Rea M.C."/>
            <person name="O'Sullivan O."/>
            <person name="Ritari J."/>
            <person name="Douillard F.P."/>
            <person name="Paul Ross R."/>
            <person name="Yang R."/>
            <person name="Briner A.E."/>
            <person name="Felis G.E."/>
            <person name="de Vos W.M."/>
            <person name="Barrangou R."/>
            <person name="Klaenhammer T.R."/>
            <person name="Caufield P.W."/>
            <person name="Cui Y."/>
            <person name="Zhang H."/>
            <person name="O'Toole P.W."/>
        </authorList>
    </citation>
    <scope>NUCLEOTIDE SEQUENCE [LARGE SCALE GENOMIC DNA]</scope>
    <source>
        <strain evidence="1 2">DSM 5707</strain>
    </source>
</reference>
<accession>A0A0R1Z7U5</accession>
<proteinExistence type="predicted"/>
<dbReference type="EMBL" id="AZGK01000001">
    <property type="protein sequence ID" value="KRM47849.1"/>
    <property type="molecule type" value="Genomic_DNA"/>
</dbReference>
<dbReference type="AlphaFoldDB" id="A0A0R1Z7U5"/>
<dbReference type="GeneID" id="69803989"/>
<evidence type="ECO:0000313" key="2">
    <source>
        <dbReference type="Proteomes" id="UP000051957"/>
    </source>
</evidence>
<dbReference type="RefSeq" id="WP_155519312.1">
    <property type="nucleotide sequence ID" value="NZ_AZGK01000001.1"/>
</dbReference>
<sequence>MKPNYEVMTKLELMDAYQEKFHEAFPIRMAGDALIQMRQALKTGKPFKPIYDDDKVY</sequence>
<protein>
    <submittedName>
        <fullName evidence="1">Uncharacterized protein</fullName>
    </submittedName>
</protein>
<dbReference type="Proteomes" id="UP000051957">
    <property type="component" value="Unassembled WGS sequence"/>
</dbReference>